<dbReference type="EMBL" id="KE384737">
    <property type="protein sequence ID" value="KJK77753.1"/>
    <property type="molecule type" value="Genomic_DNA"/>
</dbReference>
<dbReference type="Proteomes" id="UP000054544">
    <property type="component" value="Unassembled WGS sequence"/>
</dbReference>
<protein>
    <recommendedName>
        <fullName evidence="2">2-isopropylmalate synthase/homocitrate synthase post-catalytic domain-containing protein</fullName>
    </recommendedName>
</protein>
<name>A0A0D9NVB6_METAN</name>
<dbReference type="GO" id="GO:0004410">
    <property type="term" value="F:homocitrate synthase activity"/>
    <property type="evidence" value="ECO:0007669"/>
    <property type="project" value="TreeGrafter"/>
</dbReference>
<organism evidence="3 4">
    <name type="scientific">Metarhizium anisopliae BRIP 53293</name>
    <dbReference type="NCBI Taxonomy" id="1291518"/>
    <lineage>
        <taxon>Eukaryota</taxon>
        <taxon>Fungi</taxon>
        <taxon>Dikarya</taxon>
        <taxon>Ascomycota</taxon>
        <taxon>Pezizomycotina</taxon>
        <taxon>Sordariomycetes</taxon>
        <taxon>Hypocreomycetidae</taxon>
        <taxon>Hypocreales</taxon>
        <taxon>Clavicipitaceae</taxon>
        <taxon>Metarhizium</taxon>
    </lineage>
</organism>
<evidence type="ECO:0000259" key="2">
    <source>
        <dbReference type="Pfam" id="PF22617"/>
    </source>
</evidence>
<proteinExistence type="predicted"/>
<dbReference type="GO" id="GO:0005739">
    <property type="term" value="C:mitochondrion"/>
    <property type="evidence" value="ECO:0007669"/>
    <property type="project" value="TreeGrafter"/>
</dbReference>
<reference evidence="4" key="1">
    <citation type="journal article" date="2014" name="BMC Genomics">
        <title>The genome sequence of the biocontrol fungus Metarhizium anisopliae and comparative genomics of Metarhizium species.</title>
        <authorList>
            <person name="Pattemore J.A."/>
            <person name="Hane J.K."/>
            <person name="Williams A.H."/>
            <person name="Wilson B.A."/>
            <person name="Stodart B.J."/>
            <person name="Ash G.J."/>
        </authorList>
    </citation>
    <scope>NUCLEOTIDE SEQUENCE [LARGE SCALE GENOMIC DNA]</scope>
    <source>
        <strain evidence="4">BRIP 53293</strain>
    </source>
</reference>
<dbReference type="Gene3D" id="1.10.238.260">
    <property type="match status" value="1"/>
</dbReference>
<evidence type="ECO:0000313" key="4">
    <source>
        <dbReference type="Proteomes" id="UP000054544"/>
    </source>
</evidence>
<dbReference type="AlphaFoldDB" id="A0A0D9NVB6"/>
<keyword evidence="1" id="KW-0808">Transferase</keyword>
<dbReference type="InterPro" id="IPR050073">
    <property type="entry name" value="2-IPM_HCS-like"/>
</dbReference>
<dbReference type="InterPro" id="IPR054691">
    <property type="entry name" value="LeuA/HCS_post-cat"/>
</dbReference>
<dbReference type="OrthoDB" id="2015253at2759"/>
<evidence type="ECO:0000256" key="1">
    <source>
        <dbReference type="ARBA" id="ARBA00022679"/>
    </source>
</evidence>
<dbReference type="STRING" id="1291518.A0A0D9NVB6"/>
<dbReference type="PANTHER" id="PTHR10277:SF48">
    <property type="entry name" value="HOMOCITRATE SYNTHASE, CYTOSOLIC ISOZYME-RELATED"/>
    <property type="match status" value="1"/>
</dbReference>
<accession>A0A0D9NVB6</accession>
<gene>
    <name evidence="3" type="ORF">H634G_06720</name>
</gene>
<feature type="domain" description="2-isopropylmalate synthase/homocitrate synthase post-catalytic" evidence="2">
    <location>
        <begin position="203"/>
        <end position="243"/>
    </location>
</feature>
<keyword evidence="4" id="KW-1185">Reference proteome</keyword>
<dbReference type="PANTHER" id="PTHR10277">
    <property type="entry name" value="HOMOCITRATE SYNTHASE-RELATED"/>
    <property type="match status" value="1"/>
</dbReference>
<dbReference type="Pfam" id="PF22617">
    <property type="entry name" value="HCS_D2"/>
    <property type="match status" value="1"/>
</dbReference>
<evidence type="ECO:0000313" key="3">
    <source>
        <dbReference type="EMBL" id="KJK77753.1"/>
    </source>
</evidence>
<dbReference type="GO" id="GO:0019878">
    <property type="term" value="P:lysine biosynthetic process via aminoadipic acid"/>
    <property type="evidence" value="ECO:0007669"/>
    <property type="project" value="TreeGrafter"/>
</dbReference>
<sequence length="264" mass="28977">MESTLGWLLTYMLQVWPTLSDVLRPVKPTVLSARFAALFHAILKCICTTIRAALLQTVMLHSKPAQRILTPVCLALQVGIAKSPGHGRIAKISQGERNGLTALGGLIARMMVGSRDHVMSRYKLHKIKEIEDMVADAVQINAPFNNPITGTLYMPPYLTLSKTKLSVSLLKEVLTILAMLGFCALTHKAGIRAKAIVANPSTFASRLTGWNAIKSRVEQLGLSMSDKQAKEVTAKIKQVADIRPLAIDDTDSIIRSYHLELKNQ</sequence>